<keyword evidence="1" id="KW-0472">Membrane</keyword>
<protein>
    <submittedName>
        <fullName evidence="2">Ca2+/Na+ antiporter</fullName>
    </submittedName>
</protein>
<feature type="transmembrane region" description="Helical" evidence="1">
    <location>
        <begin position="31"/>
        <end position="53"/>
    </location>
</feature>
<evidence type="ECO:0000313" key="3">
    <source>
        <dbReference type="Proteomes" id="UP000524492"/>
    </source>
</evidence>
<gene>
    <name evidence="2" type="ORF">GGD53_002966</name>
</gene>
<evidence type="ECO:0000256" key="1">
    <source>
        <dbReference type="SAM" id="Phobius"/>
    </source>
</evidence>
<reference evidence="2 3" key="1">
    <citation type="submission" date="2020-08" db="EMBL/GenBank/DDBJ databases">
        <title>Genomic Encyclopedia of Type Strains, Phase IV (KMG-V): Genome sequencing to study the core and pangenomes of soil and plant-associated prokaryotes.</title>
        <authorList>
            <person name="Whitman W."/>
        </authorList>
    </citation>
    <scope>NUCLEOTIDE SEQUENCE [LARGE SCALE GENOMIC DNA]</scope>
    <source>
        <strain evidence="2 3">SEMIA 4074</strain>
    </source>
</reference>
<keyword evidence="1" id="KW-0812">Transmembrane</keyword>
<dbReference type="EMBL" id="JACIFV010000009">
    <property type="protein sequence ID" value="MBB4192806.1"/>
    <property type="molecule type" value="Genomic_DNA"/>
</dbReference>
<dbReference type="AlphaFoldDB" id="A0A7W6MHM7"/>
<accession>A0A7W6MHM7</accession>
<evidence type="ECO:0000313" key="2">
    <source>
        <dbReference type="EMBL" id="MBB4192806.1"/>
    </source>
</evidence>
<keyword evidence="3" id="KW-1185">Reference proteome</keyword>
<organism evidence="2 3">
    <name type="scientific">Rhizobium aethiopicum</name>
    <dbReference type="NCBI Taxonomy" id="1138170"/>
    <lineage>
        <taxon>Bacteria</taxon>
        <taxon>Pseudomonadati</taxon>
        <taxon>Pseudomonadota</taxon>
        <taxon>Alphaproteobacteria</taxon>
        <taxon>Hyphomicrobiales</taxon>
        <taxon>Rhizobiaceae</taxon>
        <taxon>Rhizobium/Agrobacterium group</taxon>
        <taxon>Rhizobium</taxon>
    </lineage>
</organism>
<keyword evidence="1" id="KW-1133">Transmembrane helix</keyword>
<sequence length="65" mass="7019">MKRKLLAPLIGAAGLGIIANAEMFELTEHKFLYAFETMGGCIIVLLAVCIHAAQAGLSDFERRSP</sequence>
<dbReference type="RefSeq" id="WP_184457094.1">
    <property type="nucleotide sequence ID" value="NZ_JACIFV010000009.1"/>
</dbReference>
<name>A0A7W6MHM7_9HYPH</name>
<comment type="caution">
    <text evidence="2">The sequence shown here is derived from an EMBL/GenBank/DDBJ whole genome shotgun (WGS) entry which is preliminary data.</text>
</comment>
<dbReference type="Proteomes" id="UP000524492">
    <property type="component" value="Unassembled WGS sequence"/>
</dbReference>
<proteinExistence type="predicted"/>